<organism evidence="1 2">
    <name type="scientific">Candidatus Magasanikbacteria bacterium GW2011_GWA2_42_32</name>
    <dbReference type="NCBI Taxonomy" id="1619039"/>
    <lineage>
        <taxon>Bacteria</taxon>
        <taxon>Candidatus Magasanikiibacteriota</taxon>
    </lineage>
</organism>
<reference evidence="1 2" key="1">
    <citation type="journal article" date="2015" name="Nature">
        <title>rRNA introns, odd ribosomes, and small enigmatic genomes across a large radiation of phyla.</title>
        <authorList>
            <person name="Brown C.T."/>
            <person name="Hug L.A."/>
            <person name="Thomas B.C."/>
            <person name="Sharon I."/>
            <person name="Castelle C.J."/>
            <person name="Singh A."/>
            <person name="Wilkins M.J."/>
            <person name="Williams K.H."/>
            <person name="Banfield J.F."/>
        </authorList>
    </citation>
    <scope>NUCLEOTIDE SEQUENCE [LARGE SCALE GENOMIC DNA]</scope>
</reference>
<dbReference type="InterPro" id="IPR005883">
    <property type="entry name" value="PilM"/>
</dbReference>
<dbReference type="NCBIfam" id="TIGR01175">
    <property type="entry name" value="pilM"/>
    <property type="match status" value="1"/>
</dbReference>
<proteinExistence type="predicted"/>
<protein>
    <submittedName>
        <fullName evidence="1">Type IV pilus assembly protein PilM</fullName>
    </submittedName>
</protein>
<dbReference type="Gene3D" id="3.30.420.40">
    <property type="match status" value="2"/>
</dbReference>
<dbReference type="PIRSF" id="PIRSF019169">
    <property type="entry name" value="PilM"/>
    <property type="match status" value="1"/>
</dbReference>
<dbReference type="CDD" id="cd24049">
    <property type="entry name" value="ASKHA_NBD_PilM"/>
    <property type="match status" value="1"/>
</dbReference>
<gene>
    <name evidence="1" type="ORF">UV20_C0013G0008</name>
</gene>
<accession>A0A0G1A5V9</accession>
<evidence type="ECO:0000313" key="1">
    <source>
        <dbReference type="EMBL" id="KKS56390.1"/>
    </source>
</evidence>
<dbReference type="PANTHER" id="PTHR32432">
    <property type="entry name" value="CELL DIVISION PROTEIN FTSA-RELATED"/>
    <property type="match status" value="1"/>
</dbReference>
<evidence type="ECO:0000313" key="2">
    <source>
        <dbReference type="Proteomes" id="UP000034837"/>
    </source>
</evidence>
<name>A0A0G1A5V9_9BACT</name>
<dbReference type="InterPro" id="IPR043129">
    <property type="entry name" value="ATPase_NBD"/>
</dbReference>
<dbReference type="AlphaFoldDB" id="A0A0G1A5V9"/>
<dbReference type="EMBL" id="LCDO01000013">
    <property type="protein sequence ID" value="KKS56390.1"/>
    <property type="molecule type" value="Genomic_DNA"/>
</dbReference>
<dbReference type="SUPFAM" id="SSF53067">
    <property type="entry name" value="Actin-like ATPase domain"/>
    <property type="match status" value="1"/>
</dbReference>
<dbReference type="PANTHER" id="PTHR32432:SF3">
    <property type="entry name" value="ETHANOLAMINE UTILIZATION PROTEIN EUTJ"/>
    <property type="match status" value="1"/>
</dbReference>
<dbReference type="Proteomes" id="UP000034837">
    <property type="component" value="Unassembled WGS sequence"/>
</dbReference>
<dbReference type="Gene3D" id="3.30.1490.300">
    <property type="match status" value="1"/>
</dbReference>
<dbReference type="Pfam" id="PF11104">
    <property type="entry name" value="PilM_2"/>
    <property type="match status" value="1"/>
</dbReference>
<dbReference type="InterPro" id="IPR050696">
    <property type="entry name" value="FtsA/MreB"/>
</dbReference>
<sequence>MIFNPFKQAFGLDLGDRSIKIIQLKERGIARGSFKYELAHASSFDLPEGLIVNGEILKPEEIIRLLKEHLSKKGVKLNTIPWTVTCLPETKTYVQLINIHLTEPKDKVAENEVRAAIPSYLPYEPNEIYLDWQEIDEESDHLDHSILLAAAPKKIVDPYTYLLNIAGLIPLAFEVEALPITRAIINRQKDLSMQSRGILDLGATRSSFIIFDHGTIQFSLSLPISGIQITEKIQKALSLEFAEAEKLKKECGLQKDKCGEKLHQALEEILLDLTEKISQAIQFYKIHFPEKNHLTGIRLCGGGSNLPALENFLSAKLKIKIRKANPWVNIYAKGQEPMTQEESLSYTTAIGLALRAIEMPIIL</sequence>
<comment type="caution">
    <text evidence="1">The sequence shown here is derived from an EMBL/GenBank/DDBJ whole genome shotgun (WGS) entry which is preliminary data.</text>
</comment>